<feature type="compositionally biased region" description="Polar residues" evidence="1">
    <location>
        <begin position="181"/>
        <end position="199"/>
    </location>
</feature>
<dbReference type="Pfam" id="PF17107">
    <property type="entry name" value="SesA"/>
    <property type="match status" value="1"/>
</dbReference>
<proteinExistence type="predicted"/>
<evidence type="ECO:0000313" key="4">
    <source>
        <dbReference type="Proteomes" id="UP001305779"/>
    </source>
</evidence>
<keyword evidence="4" id="KW-1185">Reference proteome</keyword>
<protein>
    <recommendedName>
        <fullName evidence="2">NACHT-NTPase and P-loop NTPases N-terminal domain-containing protein</fullName>
    </recommendedName>
</protein>
<comment type="caution">
    <text evidence="3">The sequence shown here is derived from an EMBL/GenBank/DDBJ whole genome shotgun (WGS) entry which is preliminary data.</text>
</comment>
<dbReference type="InterPro" id="IPR031352">
    <property type="entry name" value="SesA"/>
</dbReference>
<sequence length="268" mass="29532">MSGVEAVTVLGAISSVISILDAAVKIYQACQDPQGLHETFQRVAASLPLVIRLLKEAKQEIATQPPSSPAVEAVEMAISSCKKDAKMLEDMFRSFIPGPTASSWKRWSQAVKTVRPGKERKVQGVFRSIADQLQLLHYHSFIRSRDDFAQLQSTAHSLAAKDTHIARNGQDAEPEPKQHITETSQSQTHDSTPKFSNLGSDVYNQSDGQWIQYQDFTKVPRKTRILEDTASVAGLVAPGASASKFQNVGSTVYNQGDNQRIDRQTFAF</sequence>
<evidence type="ECO:0000259" key="2">
    <source>
        <dbReference type="Pfam" id="PF17107"/>
    </source>
</evidence>
<gene>
    <name evidence="3" type="ORF">PRZ48_007978</name>
</gene>
<dbReference type="Proteomes" id="UP001305779">
    <property type="component" value="Unassembled WGS sequence"/>
</dbReference>
<evidence type="ECO:0000313" key="3">
    <source>
        <dbReference type="EMBL" id="KAK4499792.1"/>
    </source>
</evidence>
<dbReference type="EMBL" id="JAXOVC010000006">
    <property type="protein sequence ID" value="KAK4499792.1"/>
    <property type="molecule type" value="Genomic_DNA"/>
</dbReference>
<accession>A0ABR0EEB8</accession>
<organism evidence="3 4">
    <name type="scientific">Zasmidium cellare</name>
    <name type="common">Wine cellar mold</name>
    <name type="synonym">Racodium cellare</name>
    <dbReference type="NCBI Taxonomy" id="395010"/>
    <lineage>
        <taxon>Eukaryota</taxon>
        <taxon>Fungi</taxon>
        <taxon>Dikarya</taxon>
        <taxon>Ascomycota</taxon>
        <taxon>Pezizomycotina</taxon>
        <taxon>Dothideomycetes</taxon>
        <taxon>Dothideomycetidae</taxon>
        <taxon>Mycosphaerellales</taxon>
        <taxon>Mycosphaerellaceae</taxon>
        <taxon>Zasmidium</taxon>
    </lineage>
</organism>
<evidence type="ECO:0000256" key="1">
    <source>
        <dbReference type="SAM" id="MobiDB-lite"/>
    </source>
</evidence>
<name>A0ABR0EEB8_ZASCE</name>
<feature type="region of interest" description="Disordered" evidence="1">
    <location>
        <begin position="169"/>
        <end position="199"/>
    </location>
</feature>
<reference evidence="3 4" key="1">
    <citation type="journal article" date="2023" name="G3 (Bethesda)">
        <title>A chromosome-level genome assembly of Zasmidium syzygii isolated from banana leaves.</title>
        <authorList>
            <person name="van Westerhoven A.C."/>
            <person name="Mehrabi R."/>
            <person name="Talebi R."/>
            <person name="Steentjes M.B.F."/>
            <person name="Corcolon B."/>
            <person name="Chong P.A."/>
            <person name="Kema G.H.J."/>
            <person name="Seidl M.F."/>
        </authorList>
    </citation>
    <scope>NUCLEOTIDE SEQUENCE [LARGE SCALE GENOMIC DNA]</scope>
    <source>
        <strain evidence="3 4">P124</strain>
    </source>
</reference>
<feature type="domain" description="NACHT-NTPase and P-loop NTPases N-terminal" evidence="2">
    <location>
        <begin position="13"/>
        <end position="136"/>
    </location>
</feature>